<dbReference type="OrthoDB" id="19938at2759"/>
<evidence type="ECO:0000313" key="2">
    <source>
        <dbReference type="Proteomes" id="UP000252519"/>
    </source>
</evidence>
<proteinExistence type="predicted"/>
<accession>A0A368H3Y3</accession>
<organism evidence="1 2">
    <name type="scientific">Ancylostoma caninum</name>
    <name type="common">Dog hookworm</name>
    <dbReference type="NCBI Taxonomy" id="29170"/>
    <lineage>
        <taxon>Eukaryota</taxon>
        <taxon>Metazoa</taxon>
        <taxon>Ecdysozoa</taxon>
        <taxon>Nematoda</taxon>
        <taxon>Chromadorea</taxon>
        <taxon>Rhabditida</taxon>
        <taxon>Rhabditina</taxon>
        <taxon>Rhabditomorpha</taxon>
        <taxon>Strongyloidea</taxon>
        <taxon>Ancylostomatidae</taxon>
        <taxon>Ancylostomatinae</taxon>
        <taxon>Ancylostoma</taxon>
    </lineage>
</organism>
<dbReference type="AlphaFoldDB" id="A0A368H3Y3"/>
<dbReference type="Proteomes" id="UP000252519">
    <property type="component" value="Unassembled WGS sequence"/>
</dbReference>
<gene>
    <name evidence="1" type="ORF">ANCCAN_03342</name>
</gene>
<evidence type="ECO:0000313" key="1">
    <source>
        <dbReference type="EMBL" id="RCN50488.1"/>
    </source>
</evidence>
<reference evidence="1 2" key="1">
    <citation type="submission" date="2014-10" db="EMBL/GenBank/DDBJ databases">
        <title>Draft genome of the hookworm Ancylostoma caninum.</title>
        <authorList>
            <person name="Mitreva M."/>
        </authorList>
    </citation>
    <scope>NUCLEOTIDE SEQUENCE [LARGE SCALE GENOMIC DNA]</scope>
    <source>
        <strain evidence="1 2">Baltimore</strain>
    </source>
</reference>
<name>A0A368H3Y3_ANCCA</name>
<dbReference type="STRING" id="29170.A0A368H3Y3"/>
<protein>
    <submittedName>
        <fullName evidence="1">Uncharacterized protein</fullName>
    </submittedName>
</protein>
<dbReference type="EMBL" id="JOJR01000022">
    <property type="protein sequence ID" value="RCN50488.1"/>
    <property type="molecule type" value="Genomic_DNA"/>
</dbReference>
<comment type="caution">
    <text evidence="1">The sequence shown here is derived from an EMBL/GenBank/DDBJ whole genome shotgun (WGS) entry which is preliminary data.</text>
</comment>
<keyword evidence="2" id="KW-1185">Reference proteome</keyword>
<sequence length="171" mass="19263">MFKKIVFCNAQVPGAPFVLGWDIWRDTQRAEDVAMAVVEHLEGNLKFFLGDREAFNLIFAVLGPCAKAFPSIKSRLSTFSAKVLKSAATSPAIEGHLRQYVLKVPVPPCQKKKELTVEEILGALYTNNITPGYSRALLLDEFLQRRIEIFTRVNEPDELDTQARKIYFDGS</sequence>